<evidence type="ECO:0000313" key="2">
    <source>
        <dbReference type="Proteomes" id="UP001516400"/>
    </source>
</evidence>
<comment type="caution">
    <text evidence="1">The sequence shown here is derived from an EMBL/GenBank/DDBJ whole genome shotgun (WGS) entry which is preliminary data.</text>
</comment>
<dbReference type="Proteomes" id="UP001516400">
    <property type="component" value="Unassembled WGS sequence"/>
</dbReference>
<keyword evidence="2" id="KW-1185">Reference proteome</keyword>
<dbReference type="EMBL" id="JABFTP020000001">
    <property type="protein sequence ID" value="KAL3267347.1"/>
    <property type="molecule type" value="Genomic_DNA"/>
</dbReference>
<organism evidence="1 2">
    <name type="scientific">Cryptolaemus montrouzieri</name>
    <dbReference type="NCBI Taxonomy" id="559131"/>
    <lineage>
        <taxon>Eukaryota</taxon>
        <taxon>Metazoa</taxon>
        <taxon>Ecdysozoa</taxon>
        <taxon>Arthropoda</taxon>
        <taxon>Hexapoda</taxon>
        <taxon>Insecta</taxon>
        <taxon>Pterygota</taxon>
        <taxon>Neoptera</taxon>
        <taxon>Endopterygota</taxon>
        <taxon>Coleoptera</taxon>
        <taxon>Polyphaga</taxon>
        <taxon>Cucujiformia</taxon>
        <taxon>Coccinelloidea</taxon>
        <taxon>Coccinellidae</taxon>
        <taxon>Scymninae</taxon>
        <taxon>Scymnini</taxon>
        <taxon>Cryptolaemus</taxon>
    </lineage>
</organism>
<gene>
    <name evidence="1" type="ORF">HHI36_011478</name>
</gene>
<name>A0ABD2MLW8_9CUCU</name>
<dbReference type="AlphaFoldDB" id="A0ABD2MLW8"/>
<sequence>NAAMVVFTNFTHQEREGPGGVISSDVPGYNCLKTTHRNRRYQRSYREQFTFSNFNEENIAFLLTNLSTNHLIRTRKQCRIHGDFYYWCIDWECIWDFQKSLN</sequence>
<feature type="non-terminal residue" evidence="1">
    <location>
        <position position="1"/>
    </location>
</feature>
<evidence type="ECO:0000313" key="1">
    <source>
        <dbReference type="EMBL" id="KAL3267347.1"/>
    </source>
</evidence>
<protein>
    <submittedName>
        <fullName evidence="1">Uncharacterized protein</fullName>
    </submittedName>
</protein>
<reference evidence="1 2" key="1">
    <citation type="journal article" date="2021" name="BMC Biol.">
        <title>Horizontally acquired antibacterial genes associated with adaptive radiation of ladybird beetles.</title>
        <authorList>
            <person name="Li H.S."/>
            <person name="Tang X.F."/>
            <person name="Huang Y.H."/>
            <person name="Xu Z.Y."/>
            <person name="Chen M.L."/>
            <person name="Du X.Y."/>
            <person name="Qiu B.Y."/>
            <person name="Chen P.T."/>
            <person name="Zhang W."/>
            <person name="Slipinski A."/>
            <person name="Escalona H.E."/>
            <person name="Waterhouse R.M."/>
            <person name="Zwick A."/>
            <person name="Pang H."/>
        </authorList>
    </citation>
    <scope>NUCLEOTIDE SEQUENCE [LARGE SCALE GENOMIC DNA]</scope>
    <source>
        <strain evidence="1">SYSU2018</strain>
    </source>
</reference>
<accession>A0ABD2MLW8</accession>
<proteinExistence type="predicted"/>